<gene>
    <name evidence="1" type="ORF">Pan161_26630</name>
</gene>
<dbReference type="EMBL" id="CP036343">
    <property type="protein sequence ID" value="QDT91009.1"/>
    <property type="molecule type" value="Genomic_DNA"/>
</dbReference>
<dbReference type="Proteomes" id="UP000316855">
    <property type="component" value="Chromosome"/>
</dbReference>
<evidence type="ECO:0000313" key="1">
    <source>
        <dbReference type="EMBL" id="QDT91009.1"/>
    </source>
</evidence>
<dbReference type="RefSeq" id="WP_145227389.1">
    <property type="nucleotide sequence ID" value="NZ_CP036343.1"/>
</dbReference>
<evidence type="ECO:0000313" key="2">
    <source>
        <dbReference type="Proteomes" id="UP000316855"/>
    </source>
</evidence>
<reference evidence="1 2" key="1">
    <citation type="submission" date="2019-02" db="EMBL/GenBank/DDBJ databases">
        <title>Deep-cultivation of Planctomycetes and their phenomic and genomic characterization uncovers novel biology.</title>
        <authorList>
            <person name="Wiegand S."/>
            <person name="Jogler M."/>
            <person name="Boedeker C."/>
            <person name="Pinto D."/>
            <person name="Vollmers J."/>
            <person name="Rivas-Marin E."/>
            <person name="Kohn T."/>
            <person name="Peeters S.H."/>
            <person name="Heuer A."/>
            <person name="Rast P."/>
            <person name="Oberbeckmann S."/>
            <person name="Bunk B."/>
            <person name="Jeske O."/>
            <person name="Meyerdierks A."/>
            <person name="Storesund J.E."/>
            <person name="Kallscheuer N."/>
            <person name="Luecker S."/>
            <person name="Lage O.M."/>
            <person name="Pohl T."/>
            <person name="Merkel B.J."/>
            <person name="Hornburger P."/>
            <person name="Mueller R.-W."/>
            <person name="Bruemmer F."/>
            <person name="Labrenz M."/>
            <person name="Spormann A.M."/>
            <person name="Op den Camp H."/>
            <person name="Overmann J."/>
            <person name="Amann R."/>
            <person name="Jetten M.S.M."/>
            <person name="Mascher T."/>
            <person name="Medema M.H."/>
            <person name="Devos D.P."/>
            <person name="Kaster A.-K."/>
            <person name="Ovreas L."/>
            <person name="Rohde M."/>
            <person name="Galperin M.Y."/>
            <person name="Jogler C."/>
        </authorList>
    </citation>
    <scope>NUCLEOTIDE SEQUENCE [LARGE SCALE GENOMIC DNA]</scope>
    <source>
        <strain evidence="1 2">Pan161</strain>
    </source>
</reference>
<keyword evidence="2" id="KW-1185">Reference proteome</keyword>
<dbReference type="OrthoDB" id="288156at2"/>
<accession>A0A517VDD7</accession>
<dbReference type="AlphaFoldDB" id="A0A517VDD7"/>
<name>A0A517VDD7_9PLAN</name>
<protein>
    <submittedName>
        <fullName evidence="1">Uncharacterized protein</fullName>
    </submittedName>
</protein>
<sequence length="69" mass="8018">MKLTQAQSEAVSRGEKVSIKIGELDCILIREDLFEKHQEIRDTEESYSAVIEALDDENPDQYLEYLNEK</sequence>
<organism evidence="1 2">
    <name type="scientific">Gimesia algae</name>
    <dbReference type="NCBI Taxonomy" id="2527971"/>
    <lineage>
        <taxon>Bacteria</taxon>
        <taxon>Pseudomonadati</taxon>
        <taxon>Planctomycetota</taxon>
        <taxon>Planctomycetia</taxon>
        <taxon>Planctomycetales</taxon>
        <taxon>Planctomycetaceae</taxon>
        <taxon>Gimesia</taxon>
    </lineage>
</organism>
<dbReference type="KEGG" id="gax:Pan161_26630"/>
<proteinExistence type="predicted"/>